<dbReference type="Pfam" id="PF07872">
    <property type="entry name" value="DUF1659"/>
    <property type="match status" value="1"/>
</dbReference>
<organism evidence="2 3">
    <name type="scientific">Desulfosporosinus hippei DSM 8344</name>
    <dbReference type="NCBI Taxonomy" id="1121419"/>
    <lineage>
        <taxon>Bacteria</taxon>
        <taxon>Bacillati</taxon>
        <taxon>Bacillota</taxon>
        <taxon>Clostridia</taxon>
        <taxon>Eubacteriales</taxon>
        <taxon>Desulfitobacteriaceae</taxon>
        <taxon>Desulfosporosinus</taxon>
    </lineage>
</organism>
<dbReference type="InterPro" id="IPR012454">
    <property type="entry name" value="DUF1659"/>
</dbReference>
<accession>A0A1G8H379</accession>
<feature type="domain" description="DUF1659" evidence="1">
    <location>
        <begin position="2"/>
        <end position="73"/>
    </location>
</feature>
<dbReference type="EMBL" id="FNCP01000024">
    <property type="protein sequence ID" value="SDI01019.1"/>
    <property type="molecule type" value="Genomic_DNA"/>
</dbReference>
<protein>
    <recommendedName>
        <fullName evidence="1">DUF1659 domain-containing protein</fullName>
    </recommendedName>
</protein>
<reference evidence="3" key="1">
    <citation type="submission" date="2016-10" db="EMBL/GenBank/DDBJ databases">
        <authorList>
            <person name="Varghese N."/>
            <person name="Submissions S."/>
        </authorList>
    </citation>
    <scope>NUCLEOTIDE SEQUENCE [LARGE SCALE GENOMIC DNA]</scope>
    <source>
        <strain evidence="3">DSM 8344</strain>
    </source>
</reference>
<keyword evidence="3" id="KW-1185">Reference proteome</keyword>
<sequence length="74" mass="8086">MAVIASNRDSVIVVTVQTGQTPEGAPILRQRSFSNVRASATDQDVYDIAVALFELQDLSLIGVRRDNRIDLIEG</sequence>
<dbReference type="OrthoDB" id="1954703at2"/>
<evidence type="ECO:0000313" key="3">
    <source>
        <dbReference type="Proteomes" id="UP000198656"/>
    </source>
</evidence>
<proteinExistence type="predicted"/>
<name>A0A1G8H379_9FIRM</name>
<evidence type="ECO:0000259" key="1">
    <source>
        <dbReference type="Pfam" id="PF07872"/>
    </source>
</evidence>
<evidence type="ECO:0000313" key="2">
    <source>
        <dbReference type="EMBL" id="SDI01019.1"/>
    </source>
</evidence>
<dbReference type="RefSeq" id="WP_092334967.1">
    <property type="nucleotide sequence ID" value="NZ_FNCP01000024.1"/>
</dbReference>
<gene>
    <name evidence="2" type="ORF">SAMN05443529_12434</name>
</gene>
<dbReference type="Proteomes" id="UP000198656">
    <property type="component" value="Unassembled WGS sequence"/>
</dbReference>
<dbReference type="STRING" id="1121419.SAMN05443529_12434"/>
<dbReference type="AlphaFoldDB" id="A0A1G8H379"/>